<dbReference type="EMBL" id="ML978068">
    <property type="protein sequence ID" value="KAF2017876.1"/>
    <property type="molecule type" value="Genomic_DNA"/>
</dbReference>
<evidence type="ECO:0000313" key="2">
    <source>
        <dbReference type="EMBL" id="KAF2017876.1"/>
    </source>
</evidence>
<feature type="compositionally biased region" description="Polar residues" evidence="1">
    <location>
        <begin position="1"/>
        <end position="11"/>
    </location>
</feature>
<dbReference type="Proteomes" id="UP000799778">
    <property type="component" value="Unassembled WGS sequence"/>
</dbReference>
<evidence type="ECO:0000313" key="3">
    <source>
        <dbReference type="Proteomes" id="UP000799778"/>
    </source>
</evidence>
<name>A0A6A5XY39_9PLEO</name>
<reference evidence="2" key="1">
    <citation type="journal article" date="2020" name="Stud. Mycol.">
        <title>101 Dothideomycetes genomes: a test case for predicting lifestyles and emergence of pathogens.</title>
        <authorList>
            <person name="Haridas S."/>
            <person name="Albert R."/>
            <person name="Binder M."/>
            <person name="Bloem J."/>
            <person name="Labutti K."/>
            <person name="Salamov A."/>
            <person name="Andreopoulos B."/>
            <person name="Baker S."/>
            <person name="Barry K."/>
            <person name="Bills G."/>
            <person name="Bluhm B."/>
            <person name="Cannon C."/>
            <person name="Castanera R."/>
            <person name="Culley D."/>
            <person name="Daum C."/>
            <person name="Ezra D."/>
            <person name="Gonzalez J."/>
            <person name="Henrissat B."/>
            <person name="Kuo A."/>
            <person name="Liang C."/>
            <person name="Lipzen A."/>
            <person name="Lutzoni F."/>
            <person name="Magnuson J."/>
            <person name="Mondo S."/>
            <person name="Nolan M."/>
            <person name="Ohm R."/>
            <person name="Pangilinan J."/>
            <person name="Park H.-J."/>
            <person name="Ramirez L."/>
            <person name="Alfaro M."/>
            <person name="Sun H."/>
            <person name="Tritt A."/>
            <person name="Yoshinaga Y."/>
            <person name="Zwiers L.-H."/>
            <person name="Turgeon B."/>
            <person name="Goodwin S."/>
            <person name="Spatafora J."/>
            <person name="Crous P."/>
            <person name="Grigoriev I."/>
        </authorList>
    </citation>
    <scope>NUCLEOTIDE SEQUENCE</scope>
    <source>
        <strain evidence="2">CBS 175.79</strain>
    </source>
</reference>
<evidence type="ECO:0000256" key="1">
    <source>
        <dbReference type="SAM" id="MobiDB-lite"/>
    </source>
</evidence>
<feature type="region of interest" description="Disordered" evidence="1">
    <location>
        <begin position="1"/>
        <end position="66"/>
    </location>
</feature>
<dbReference type="GeneID" id="54283221"/>
<proteinExistence type="predicted"/>
<feature type="compositionally biased region" description="Low complexity" evidence="1">
    <location>
        <begin position="39"/>
        <end position="56"/>
    </location>
</feature>
<sequence>MANILTRNPTLRTALRPHNPELLSTKPQLTPLRPFKSNSTSTKPTSKKPSSPLGHSPTPPPFPSLLTLLRESPPRTRYTVLTFLALLGTAETSFWLRVIYEKFIRKDEGDGLWERYLVFLKGVRGVWLGFYWGWWGEGLWGL</sequence>
<gene>
    <name evidence="2" type="ORF">BU24DRAFT_407843</name>
</gene>
<dbReference type="RefSeq" id="XP_033386215.1">
    <property type="nucleotide sequence ID" value="XM_033525824.1"/>
</dbReference>
<organism evidence="2 3">
    <name type="scientific">Aaosphaeria arxii CBS 175.79</name>
    <dbReference type="NCBI Taxonomy" id="1450172"/>
    <lineage>
        <taxon>Eukaryota</taxon>
        <taxon>Fungi</taxon>
        <taxon>Dikarya</taxon>
        <taxon>Ascomycota</taxon>
        <taxon>Pezizomycotina</taxon>
        <taxon>Dothideomycetes</taxon>
        <taxon>Pleosporomycetidae</taxon>
        <taxon>Pleosporales</taxon>
        <taxon>Pleosporales incertae sedis</taxon>
        <taxon>Aaosphaeria</taxon>
    </lineage>
</organism>
<keyword evidence="3" id="KW-1185">Reference proteome</keyword>
<dbReference type="OrthoDB" id="3797897at2759"/>
<dbReference type="AlphaFoldDB" id="A0A6A5XY39"/>
<protein>
    <submittedName>
        <fullName evidence="2">Uncharacterized protein</fullName>
    </submittedName>
</protein>
<accession>A0A6A5XY39</accession>